<dbReference type="InterPro" id="IPR000299">
    <property type="entry name" value="FERM_domain"/>
</dbReference>
<evidence type="ECO:0008006" key="10">
    <source>
        <dbReference type="Google" id="ProtNLM"/>
    </source>
</evidence>
<dbReference type="Gene3D" id="1.20.1420.10">
    <property type="entry name" value="Talin, central domain"/>
    <property type="match status" value="10"/>
</dbReference>
<comment type="caution">
    <text evidence="8">The sequence shown here is derived from an EMBL/GenBank/DDBJ whole genome shotgun (WGS) entry which is preliminary data.</text>
</comment>
<feature type="domain" description="FERM" evidence="6">
    <location>
        <begin position="139"/>
        <end position="463"/>
    </location>
</feature>
<dbReference type="SUPFAM" id="SSF109880">
    <property type="entry name" value="A middle domain of Talin 1"/>
    <property type="match status" value="1"/>
</dbReference>
<dbReference type="Pfam" id="PF01608">
    <property type="entry name" value="I_LWEQ"/>
    <property type="match status" value="1"/>
</dbReference>
<dbReference type="GO" id="GO:0001726">
    <property type="term" value="C:ruffle"/>
    <property type="evidence" value="ECO:0007669"/>
    <property type="project" value="InterPro"/>
</dbReference>
<dbReference type="Pfam" id="PF16511">
    <property type="entry name" value="FERM_f0"/>
    <property type="match status" value="1"/>
</dbReference>
<dbReference type="InterPro" id="IPR036476">
    <property type="entry name" value="Talin_cent_sf"/>
</dbReference>
<feature type="region of interest" description="Disordered" evidence="5">
    <location>
        <begin position="1808"/>
        <end position="1860"/>
    </location>
</feature>
<dbReference type="InterPro" id="IPR057346">
    <property type="entry name" value="Talin1/2_VBS2"/>
</dbReference>
<feature type="region of interest" description="Disordered" evidence="5">
    <location>
        <begin position="3403"/>
        <end position="3448"/>
    </location>
</feature>
<evidence type="ECO:0000256" key="5">
    <source>
        <dbReference type="SAM" id="MobiDB-lite"/>
    </source>
</evidence>
<dbReference type="InterPro" id="IPR015009">
    <property type="entry name" value="Vinculin-bd_dom"/>
</dbReference>
<feature type="region of interest" description="Disordered" evidence="5">
    <location>
        <begin position="1"/>
        <end position="30"/>
    </location>
</feature>
<dbReference type="GO" id="GO:0051015">
    <property type="term" value="F:actin filament binding"/>
    <property type="evidence" value="ECO:0007669"/>
    <property type="project" value="InterPro"/>
</dbReference>
<evidence type="ECO:0000256" key="2">
    <source>
        <dbReference type="ARBA" id="ARBA00022490"/>
    </source>
</evidence>
<keyword evidence="3" id="KW-0206">Cytoskeleton</keyword>
<dbReference type="GO" id="GO:0005200">
    <property type="term" value="F:structural constituent of cytoskeleton"/>
    <property type="evidence" value="ECO:0007669"/>
    <property type="project" value="InterPro"/>
</dbReference>
<feature type="compositionally biased region" description="Low complexity" evidence="5">
    <location>
        <begin position="2061"/>
        <end position="2071"/>
    </location>
</feature>
<dbReference type="PROSITE" id="PS50057">
    <property type="entry name" value="FERM_3"/>
    <property type="match status" value="1"/>
</dbReference>
<dbReference type="InterPro" id="IPR019749">
    <property type="entry name" value="Band_41_domain"/>
</dbReference>
<dbReference type="GO" id="GO:0098609">
    <property type="term" value="P:cell-cell adhesion"/>
    <property type="evidence" value="ECO:0007669"/>
    <property type="project" value="TreeGrafter"/>
</dbReference>
<feature type="compositionally biased region" description="Basic and acidic residues" evidence="5">
    <location>
        <begin position="1740"/>
        <end position="1749"/>
    </location>
</feature>
<keyword evidence="9" id="KW-1185">Reference proteome</keyword>
<feature type="compositionally biased region" description="Low complexity" evidence="5">
    <location>
        <begin position="3249"/>
        <end position="3258"/>
    </location>
</feature>
<feature type="region of interest" description="Disordered" evidence="5">
    <location>
        <begin position="3243"/>
        <end position="3266"/>
    </location>
</feature>
<dbReference type="InterPro" id="IPR002558">
    <property type="entry name" value="ILWEQ_dom"/>
</dbReference>
<dbReference type="InterPro" id="IPR032425">
    <property type="entry name" value="FERM_f0"/>
</dbReference>
<dbReference type="InterPro" id="IPR002404">
    <property type="entry name" value="IRS_PTB"/>
</dbReference>
<feature type="region of interest" description="Disordered" evidence="5">
    <location>
        <begin position="2629"/>
        <end position="2653"/>
    </location>
</feature>
<dbReference type="SUPFAM" id="SSF50729">
    <property type="entry name" value="PH domain-like"/>
    <property type="match status" value="1"/>
</dbReference>
<dbReference type="GO" id="GO:0005178">
    <property type="term" value="F:integrin binding"/>
    <property type="evidence" value="ECO:0007669"/>
    <property type="project" value="TreeGrafter"/>
</dbReference>
<dbReference type="GO" id="GO:0030182">
    <property type="term" value="P:neuron differentiation"/>
    <property type="evidence" value="ECO:0007669"/>
    <property type="project" value="UniProtKB-ARBA"/>
</dbReference>
<feature type="compositionally biased region" description="Basic and acidic residues" evidence="5">
    <location>
        <begin position="1992"/>
        <end position="2001"/>
    </location>
</feature>
<evidence type="ECO:0000256" key="3">
    <source>
        <dbReference type="ARBA" id="ARBA00023212"/>
    </source>
</evidence>
<dbReference type="SUPFAM" id="SSF47031">
    <property type="entry name" value="Second domain of FERM"/>
    <property type="match status" value="1"/>
</dbReference>
<feature type="coiled-coil region" evidence="4">
    <location>
        <begin position="1114"/>
        <end position="1141"/>
    </location>
</feature>
<feature type="region of interest" description="Disordered" evidence="5">
    <location>
        <begin position="3833"/>
        <end position="3854"/>
    </location>
</feature>
<reference evidence="8" key="1">
    <citation type="submission" date="2020-08" db="EMBL/GenBank/DDBJ databases">
        <title>Spodoptera exigua strain:BAW_Kor-Di-RS1 Genome sequencing and assembly.</title>
        <authorList>
            <person name="Kim J."/>
            <person name="Nam H.Y."/>
            <person name="Kwon M."/>
            <person name="Choi J.H."/>
            <person name="Cho S.R."/>
            <person name="Kim G.-H."/>
        </authorList>
    </citation>
    <scope>NUCLEOTIDE SEQUENCE</scope>
    <source>
        <strain evidence="8">BAW_Kor-Di-RS1</strain>
        <tissue evidence="8">Whole-body</tissue>
    </source>
</reference>
<dbReference type="Gene3D" id="1.20.1410.10">
    <property type="entry name" value="I/LWEQ domain"/>
    <property type="match status" value="1"/>
</dbReference>
<evidence type="ECO:0000313" key="9">
    <source>
        <dbReference type="Proteomes" id="UP000648187"/>
    </source>
</evidence>
<protein>
    <recommendedName>
        <fullName evidence="10">Talin-1</fullName>
    </recommendedName>
</protein>
<dbReference type="SUPFAM" id="SSF47220">
    <property type="entry name" value="alpha-catenin/vinculin-like"/>
    <property type="match status" value="2"/>
</dbReference>
<evidence type="ECO:0000313" key="8">
    <source>
        <dbReference type="EMBL" id="KAF9416555.1"/>
    </source>
</evidence>
<dbReference type="Gene3D" id="1.20.120.230">
    <property type="entry name" value="Alpha-catenin/vinculin-like"/>
    <property type="match status" value="6"/>
</dbReference>
<dbReference type="FunFam" id="1.20.1410.10:FF:000001">
    <property type="entry name" value="Talin 2"/>
    <property type="match status" value="1"/>
</dbReference>
<dbReference type="GO" id="GO:0005925">
    <property type="term" value="C:focal adhesion"/>
    <property type="evidence" value="ECO:0007669"/>
    <property type="project" value="InterPro"/>
</dbReference>
<dbReference type="InterPro" id="IPR036723">
    <property type="entry name" value="Alpha-catenin/vinculin-like_sf"/>
</dbReference>
<evidence type="ECO:0000259" key="7">
    <source>
        <dbReference type="PROSITE" id="PS50945"/>
    </source>
</evidence>
<dbReference type="InterPro" id="IPR054082">
    <property type="entry name" value="Talin_IBS2B"/>
</dbReference>
<sequence length="3854" mass="422389">MKNTVESRPRVRSFSQERPRRRRPSATSLDLQSETVYHTATIHRAHSLSKMAALSLKISIEGGKVVKTIQFDPSTTVYDACRIIREKILEASSGDPKEYGLFLASEEDNKKGIWLEASRSLDYYMLRNGDLLEYNKKTRNLRVRMLDGTVKTLLVDDSQVVANLMVVICTKIGITNYDEYGLVREEQKEEVDPCEKPNFGTLTLKRKHQEKERDAKMEQLRKKLRTDDEVNWVEPSKTLREQGIDVTETLLLRRKLFFSDRNVDSRDPVQLNLLYVQARDAILDGTHPVTMDKACEFAGIQCQIQFGDHREDKHTPGFLDLKEFLPASYVKVKGIEKKIFKEHKKHIGLSELDAKVLYTKSARDLKTYGVAFFLVKEKMKGKNKLVPRLLGVTKDSVLRLDEKTKEILQTWPLTTVRRWCASPNTFTLDFGDYSDQYYSVQTTEAEQILQVIAGYIDIIVRKQRAKDHLGIEGDEGSAMLEDSVSPSKANIIQHDTFKSGKVNTESVAKPAVHRPGAEGAKPFAVNHMTGAQQTTVSGQIITGHTPPAASQVQQTRVTSILSEPQRALLSTISSGVEIIKHTEEGLTRATLPALGQDAASVKWKQVTMDTNKQVVTSQIAAMNAATAQVVTLTSGTEEVDHTAVGAAITTITTNLPEMTKGVQMIAALMDDGDHGDKLLDATRKLCTAFTDLLKAAEPETKEPRQNLLNAASRVGEASTTVLYTIGEETEEDKETQDILLSLAKAVANTTAALVLKAKNVAAQCREDQPLQNSIIAAATHCALATSQLVACAKVVAPTLQNPQCRSQLSHAARQVASAVQRLLDACSGAPPPAAPAVESLTAAAHNVTQELERLLAHCELERRVTGTVSERSVESVMCASERVVAAAEAGDMVRHARLLGQATAHLITTIKTEAEKQPSEGQRKLLAAAKLLADATARMVEAARQCASEPQDREKQEALRKAAEELRYITVDYAQGQDIVGSQESARQAASSATQLITSAHNATQYNTNKYTQETLIEECKSLNEQIPRVVDAVKVSSLRPADPAAQLDLISASEAFLQPSGHVIAASRGALPTVGDGPTAKHLADTTHSFTTSAADLRSAVGRARISCKGLELDAAAEIIKSLQAELDELEEAARALELRPLPSQTALRDFSAAIRATAALQHDAQRTQQVITSGRQVLYSSQTLVEHVKRCLTTSETVDTTSIMSIAKDISQGLEATLEAVPSHTELDVAMENINETLNILNMGEFPPSDKSYGELQSELNAAAVGLSSAASDVAQSVDSPPALAASGAAFGGAFNRLLGVSMEMAGHTEDRDTQTLMVSSMKSVTVNSSKLLGTAKSVSQDLTRPNAKNQLAAAARAVTESINRLVDVCTEAAPGQKECSAAIRSIRSTAALLAAADQPLSELGYFACLDAVVDHSKSLSEGMSLMASSVKRSEAEQFSRAVGTVATAVQGLVECTAQAAYLVAVSDETSVAGRPGLVDQAQFARAAVAIEQACRALCDSSSNQQQAAKDVANSTAALVKDIKALDTDYSQENRARCAASTGPLQDAVRSLCQFADSPEFASIPAKISPQARNNQEAILECGRNIISGSCSMLESARLLGVSPGERSHWQQLAQHSKTVSDSIKGLVANIKEKAPGQRECLAALETLNRQLRELDQAAMQAVGQELLPRKNNTLQGYTEQMENSATEMLERLEPLRVAANGEAENLGIVRGAAGDGRGGGELEPVAVGDAGRAAGARADRARDARAAHARRARRRGEPTGTASSSCSSSSAYRSETQAALLEHARTVLETLALLMHDARAAAGNPRVLPHHHVGDAGRAAGARADRARDARAAHARRARRRGEPTGTASSSCSSSSAYRSETQAALLEHARTVLETLALLMHDARAAAGNPRVLPHHHVGDAGRAAGARADRARDARAAHARRARRRGEPTGTASSSCSSSSAYRSETQAALLEHARTVLETLALLMHDARAAAGNPRVGDAGRAAGARADRARDARAAHARRARRRGEPTGTASSSCSSSSAYRSETQAALLEHARTVLETLALLMHDARAAAGNPRVGDAGRAAGARADRARDARAAHARRARRRGEPTGTASSSCSSSSAYRSETQAALLEHARTVLETLALLMHDARAAAGNPRAVSAHSKVESQVSQCRAALGELQAQVRELSAARGAVGPLLDSMQRAIARLTDHRMSLIGSYDESDSFVDYQTRMVGAAKEIARLATDMTAKSATDASRLVQLGNEMCQKYEQLAQDSVGASATTPNSDIANRIRVAVVELGEGVSELIKAGGHCRLSAIPQNQRAVADSAKIVNEKVIAVLSALQAGSRGTQACIDAAATIAAIIGDLDTTILFASAGTLHSEKESDTFSDHRENILKTAKTLVEDTKTLVGGAAGTQEQLASAAQSARLSDATRRWSLPLKATTIPRQNRRSAILRNDYNSADSETDIFQSDQEDELVKLLDYSSQDDDVSPTIFHDNCEEIITYIENKMTIPPVRSLKNDDLNERYNLAAKNSLLDMDWRVLKYGENILLGEVKKLADMVHDLGDKEENKRKRDKIQRLKANNDLDTEMKRLSAVIENLDTEIQINVKTEVNIETVTNNKPKLDNGKLTSPVFKVKKVRPVSLDVQTPSPEATEAAKELLSPEEKQKDESMEIVVKPDVKTRDVTDISTMTKKVRMEFWKMFKDDTEWWKALAKRNLEKMEETRRELERFSGHELVLGEFQTQLDRFENEKHTLQNFIDEVDKSKAVNQDLEYNKKYEDMVLKLIDFAKKDFIYKGFDPLIEQLKALANVKIDRKKKVDIQEILNIYSQIDTSKYTYEELCLLERYYKEIIRKYKKDFRDKENIIPENRQVYTTNSLHRNINRTIIHNTDTIKSTRSNPEKHRNSIEIMDLTRTYPMQYYANNWWTIYEDVLRSREQQFGSIDNWWQVYERILNKTETSEDLERFQSLMRSQSKSRPSSRMEEQLRMLDEIRNDRFKETEAVTRLDDESVMVTNVTSLLKTVKAVEDEHTRGTRALESTIEAISQEIEVLMSSTPPKSTATPEELIRCTRQMTVATARAVSAGNANKQDQLTAAANLGRKTVVDLLVVCKGAAHAAETEELRTRTLEAGRAAAQAYRALLQGVLAACGGDAAARHHLPDLSRHVAHATADIIATAELLKGSDWVDPDDPTVIAENELLGAAASIDAAAKKLESLRPRKSVKVQEADESLNFDEMILEAAKSIITATSALVRAASAAQRELIDQAPRRGSSPAPGRSRPPPRSYWSHARYVHSLVEAANALVQGAGSEERLISSARQVASSTAQLLVACKVKADPSSESTRRLQAAGAEVIRSTDNLVRAARDAIHTEDERSLVLNRRMVGGIAQEIDARSEVLRIEKELEEARGRLTAIRQAKYKLRAGETSGEDTDTDLQLGYTSDTAPHRFKTPNSSFANTTYSPNSTYSPHTTQTLNTTNISSHITQLNHSIHGTPAKSPVSPGYYSTPKSPTVPARPDQYTQSFNQEKQYTVQSPSFSSFRPAEEPKQNYEGFTTRLSSKDRTMNEHYETRLYDTPRPLHETTTERQETLYDYKEHKYGYEPPKTPLSPKFNARELKFDDKEPIYSTLKKPFDGVGQTFSEHQKSSEAIPGGVKHSEFKVHSESYQSYPKTEYSKTEFREEVKSPFASTPKFDRSTELVKAATPDYDRIASPYKESTSYGGPNYMEETTTEVKEIPNGTQKITTTKIYSSSPVNLTTTNTKYEPIRLDGIDELSKSFDNDSKYSTLDSRFNTLESKMSSDTSRSFMRPSEFQSSDYQSTTNVTKVKKPSELVKEIDSLDKKFSKQTITSETIERKSVMTSSHKSESSSTITKKFGNF</sequence>
<dbReference type="SMART" id="SM00307">
    <property type="entry name" value="ILWEQ"/>
    <property type="match status" value="1"/>
</dbReference>
<dbReference type="EMBL" id="JACKWZ010000088">
    <property type="protein sequence ID" value="KAF9416555.1"/>
    <property type="molecule type" value="Genomic_DNA"/>
</dbReference>
<dbReference type="CDD" id="cd17090">
    <property type="entry name" value="FERM_F1_TLN"/>
    <property type="match status" value="1"/>
</dbReference>
<dbReference type="Pfam" id="PF21692">
    <property type="entry name" value="Talin_R4"/>
    <property type="match status" value="1"/>
</dbReference>
<dbReference type="Pfam" id="PF21896">
    <property type="entry name" value="Talin_IBS2B"/>
    <property type="match status" value="5"/>
</dbReference>
<dbReference type="FunFam" id="1.20.80.10:FF:000007">
    <property type="entry name" value="Talin 2"/>
    <property type="match status" value="1"/>
</dbReference>
<comment type="subcellular location">
    <subcellularLocation>
        <location evidence="1">Cytoplasm</location>
        <location evidence="1">Cytoskeleton</location>
    </subcellularLocation>
</comment>
<feature type="compositionally biased region" description="Basic and acidic residues" evidence="5">
    <location>
        <begin position="2072"/>
        <end position="2081"/>
    </location>
</feature>
<dbReference type="Pfam" id="PF21865">
    <property type="entry name" value="TLN1-like_RS"/>
    <property type="match status" value="2"/>
</dbReference>
<dbReference type="InterPro" id="IPR019748">
    <property type="entry name" value="FERM_central"/>
</dbReference>
<feature type="region of interest" description="Disordered" evidence="5">
    <location>
        <begin position="1978"/>
        <end position="2026"/>
    </location>
</feature>
<feature type="compositionally biased region" description="Basic and acidic residues" evidence="5">
    <location>
        <begin position="2637"/>
        <end position="2653"/>
    </location>
</feature>
<keyword evidence="2" id="KW-0963">Cytoplasm</keyword>
<dbReference type="SMART" id="SM00295">
    <property type="entry name" value="B41"/>
    <property type="match status" value="1"/>
</dbReference>
<feature type="compositionally biased region" description="Polar residues" evidence="5">
    <location>
        <begin position="3428"/>
        <end position="3448"/>
    </location>
</feature>
<feature type="coiled-coil region" evidence="4">
    <location>
        <begin position="1640"/>
        <end position="1667"/>
    </location>
</feature>
<dbReference type="PANTHER" id="PTHR19981">
    <property type="entry name" value="TALIN"/>
    <property type="match status" value="1"/>
</dbReference>
<evidence type="ECO:0000259" key="6">
    <source>
        <dbReference type="PROSITE" id="PS50057"/>
    </source>
</evidence>
<dbReference type="PANTHER" id="PTHR19981:SF1">
    <property type="entry name" value="RHEA, ISOFORM B"/>
    <property type="match status" value="1"/>
</dbReference>
<feature type="region of interest" description="Disordered" evidence="5">
    <location>
        <begin position="1733"/>
        <end position="1774"/>
    </location>
</feature>
<dbReference type="Gene3D" id="1.20.80.10">
    <property type="match status" value="1"/>
</dbReference>
<dbReference type="CDD" id="cd17089">
    <property type="entry name" value="FERM_F0_TLN"/>
    <property type="match status" value="1"/>
</dbReference>
<dbReference type="Pfam" id="PF09141">
    <property type="entry name" value="Talin_middle"/>
    <property type="match status" value="1"/>
</dbReference>
<dbReference type="Pfam" id="PF25177">
    <property type="entry name" value="Talin_VBS2"/>
    <property type="match status" value="1"/>
</dbReference>
<dbReference type="InterPro" id="IPR014352">
    <property type="entry name" value="FERM/acyl-CoA-bd_prot_sf"/>
</dbReference>
<organism evidence="8 9">
    <name type="scientific">Spodoptera exigua</name>
    <name type="common">Beet armyworm</name>
    <name type="synonym">Noctua fulgens</name>
    <dbReference type="NCBI Taxonomy" id="7107"/>
    <lineage>
        <taxon>Eukaryota</taxon>
        <taxon>Metazoa</taxon>
        <taxon>Ecdysozoa</taxon>
        <taxon>Arthropoda</taxon>
        <taxon>Hexapoda</taxon>
        <taxon>Insecta</taxon>
        <taxon>Pterygota</taxon>
        <taxon>Neoptera</taxon>
        <taxon>Endopterygota</taxon>
        <taxon>Lepidoptera</taxon>
        <taxon>Glossata</taxon>
        <taxon>Ditrysia</taxon>
        <taxon>Noctuoidea</taxon>
        <taxon>Noctuidae</taxon>
        <taxon>Amphipyrinae</taxon>
        <taxon>Spodoptera</taxon>
    </lineage>
</organism>
<dbReference type="InterPro" id="IPR015224">
    <property type="entry name" value="Talin_cent"/>
</dbReference>
<dbReference type="GO" id="GO:0030036">
    <property type="term" value="P:actin cytoskeleton organization"/>
    <property type="evidence" value="ECO:0007669"/>
    <property type="project" value="TreeGrafter"/>
</dbReference>
<feature type="compositionally biased region" description="Low complexity" evidence="5">
    <location>
        <begin position="3834"/>
        <end position="3854"/>
    </location>
</feature>
<dbReference type="Proteomes" id="UP000648187">
    <property type="component" value="Unassembled WGS sequence"/>
</dbReference>
<dbReference type="Gene3D" id="3.10.20.90">
    <property type="entry name" value="Phosphatidylinositol 3-kinase Catalytic Subunit, Chain A, domain 1"/>
    <property type="match status" value="2"/>
</dbReference>
<dbReference type="GO" id="GO:0005856">
    <property type="term" value="C:cytoskeleton"/>
    <property type="evidence" value="ECO:0007669"/>
    <property type="project" value="UniProtKB-SubCell"/>
</dbReference>
<feature type="compositionally biased region" description="Basic and acidic residues" evidence="5">
    <location>
        <begin position="1826"/>
        <end position="1835"/>
    </location>
</feature>
<proteinExistence type="predicted"/>
<dbReference type="GO" id="GO:0005886">
    <property type="term" value="C:plasma membrane"/>
    <property type="evidence" value="ECO:0007669"/>
    <property type="project" value="TreeGrafter"/>
</dbReference>
<dbReference type="Gene3D" id="2.30.29.30">
    <property type="entry name" value="Pleckstrin-homology domain (PH domain)/Phosphotyrosine-binding domain (PTB)"/>
    <property type="match status" value="1"/>
</dbReference>
<dbReference type="InterPro" id="IPR035963">
    <property type="entry name" value="FERM_2"/>
</dbReference>
<feature type="compositionally biased region" description="Low complexity" evidence="5">
    <location>
        <begin position="1981"/>
        <end position="1991"/>
    </location>
</feature>
<dbReference type="CDD" id="cd10569">
    <property type="entry name" value="FERM_C_Talin"/>
    <property type="match status" value="1"/>
</dbReference>
<accession>A0A835GHP9</accession>
<dbReference type="InterPro" id="IPR035964">
    <property type="entry name" value="I/LWEQ_dom_sf"/>
</dbReference>
<dbReference type="GO" id="GO:0005737">
    <property type="term" value="C:cytoplasm"/>
    <property type="evidence" value="ECO:0007669"/>
    <property type="project" value="TreeGrafter"/>
</dbReference>
<dbReference type="SMART" id="SM01244">
    <property type="entry name" value="IRS"/>
    <property type="match status" value="1"/>
</dbReference>
<feature type="region of interest" description="Disordered" evidence="5">
    <location>
        <begin position="2058"/>
        <end position="2105"/>
    </location>
</feature>
<evidence type="ECO:0000256" key="4">
    <source>
        <dbReference type="SAM" id="Coils"/>
    </source>
</evidence>
<dbReference type="CDD" id="cd14473">
    <property type="entry name" value="FERM_B-lobe"/>
    <property type="match status" value="1"/>
</dbReference>
<dbReference type="GO" id="GO:0009887">
    <property type="term" value="P:animal organ morphogenesis"/>
    <property type="evidence" value="ECO:0007669"/>
    <property type="project" value="UniProtKB-ARBA"/>
</dbReference>
<dbReference type="PROSITE" id="PS50945">
    <property type="entry name" value="I_LWEQ"/>
    <property type="match status" value="1"/>
</dbReference>
<evidence type="ECO:0000256" key="1">
    <source>
        <dbReference type="ARBA" id="ARBA00004245"/>
    </source>
</evidence>
<feature type="domain" description="I/LWEQ" evidence="7">
    <location>
        <begin position="3164"/>
        <end position="3400"/>
    </location>
</feature>
<keyword evidence="4" id="KW-0175">Coiled coil</keyword>
<dbReference type="InterPro" id="IPR049108">
    <property type="entry name" value="Talin_R4"/>
</dbReference>
<gene>
    <name evidence="8" type="ORF">HW555_006130</name>
</gene>
<feature type="compositionally biased region" description="Basic and acidic residues" evidence="5">
    <location>
        <begin position="1912"/>
        <end position="1921"/>
    </location>
</feature>
<dbReference type="InterPro" id="IPR011993">
    <property type="entry name" value="PH-like_dom_sf"/>
</dbReference>
<dbReference type="Pfam" id="PF02174">
    <property type="entry name" value="IRS"/>
    <property type="match status" value="1"/>
</dbReference>
<dbReference type="FunFam" id="2.30.29.30:FF:000028">
    <property type="entry name" value="Talin 2"/>
    <property type="match status" value="1"/>
</dbReference>
<dbReference type="Pfam" id="PF08913">
    <property type="entry name" value="VBS"/>
    <property type="match status" value="1"/>
</dbReference>
<dbReference type="SUPFAM" id="SSF109885">
    <property type="entry name" value="I/LWEQ domain"/>
    <property type="match status" value="3"/>
</dbReference>
<feature type="region of interest" description="Disordered" evidence="5">
    <location>
        <begin position="3467"/>
        <end position="3491"/>
    </location>
</feature>
<feature type="region of interest" description="Disordered" evidence="5">
    <location>
        <begin position="1894"/>
        <end position="1946"/>
    </location>
</feature>
<name>A0A835GHP9_SPOEX</name>
<dbReference type="InterPro" id="IPR054060">
    <property type="entry name" value="TLN1-like_RS"/>
</dbReference>